<protein>
    <submittedName>
        <fullName evidence="2">Uncharacterized protein</fullName>
    </submittedName>
</protein>
<organism evidence="2 3">
    <name type="scientific">Paenibacillus konkukensis</name>
    <dbReference type="NCBI Taxonomy" id="2020716"/>
    <lineage>
        <taxon>Bacteria</taxon>
        <taxon>Bacillati</taxon>
        <taxon>Bacillota</taxon>
        <taxon>Bacilli</taxon>
        <taxon>Bacillales</taxon>
        <taxon>Paenibacillaceae</taxon>
        <taxon>Paenibacillus</taxon>
    </lineage>
</organism>
<keyword evidence="3" id="KW-1185">Reference proteome</keyword>
<reference evidence="2" key="1">
    <citation type="submission" date="2018-02" db="EMBL/GenBank/DDBJ databases">
        <authorList>
            <person name="Kim S.-K."/>
            <person name="Jung H.-I."/>
            <person name="Lee S.-W."/>
        </authorList>
    </citation>
    <scope>NUCLEOTIDE SEQUENCE</scope>
    <source>
        <strain evidence="2">SK3146</strain>
    </source>
</reference>
<dbReference type="Proteomes" id="UP001057134">
    <property type="component" value="Chromosome"/>
</dbReference>
<evidence type="ECO:0000313" key="2">
    <source>
        <dbReference type="EMBL" id="UQZ81769.1"/>
    </source>
</evidence>
<gene>
    <name evidence="2" type="ORF">SK3146_00925</name>
</gene>
<name>A0ABY4RJH3_9BACL</name>
<dbReference type="EMBL" id="CP027059">
    <property type="protein sequence ID" value="UQZ81769.1"/>
    <property type="molecule type" value="Genomic_DNA"/>
</dbReference>
<evidence type="ECO:0000313" key="3">
    <source>
        <dbReference type="Proteomes" id="UP001057134"/>
    </source>
</evidence>
<proteinExistence type="predicted"/>
<reference evidence="2" key="2">
    <citation type="journal article" date="2021" name="J Anim Sci Technol">
        <title>Complete genome sequence of Paenibacillus konkukensis sp. nov. SK3146 as a potential probiotic strain.</title>
        <authorList>
            <person name="Jung H.I."/>
            <person name="Park S."/>
            <person name="Niu K.M."/>
            <person name="Lee S.W."/>
            <person name="Kothari D."/>
            <person name="Yi K.J."/>
            <person name="Kim S.K."/>
        </authorList>
    </citation>
    <scope>NUCLEOTIDE SEQUENCE</scope>
    <source>
        <strain evidence="2">SK3146</strain>
    </source>
</reference>
<feature type="coiled-coil region" evidence="1">
    <location>
        <begin position="19"/>
        <end position="53"/>
    </location>
</feature>
<accession>A0ABY4RJH3</accession>
<evidence type="ECO:0000256" key="1">
    <source>
        <dbReference type="SAM" id="Coils"/>
    </source>
</evidence>
<keyword evidence="1" id="KW-0175">Coiled coil</keyword>
<sequence>MVFFYHIEETNGMDDEAAREQLSIKLAEAEQALKEAEEEYAVYVKQLDHYKRAIQEQKDVILAIKSRMGLQLQ</sequence>